<dbReference type="Gramene" id="Psat04G0251500-T1">
    <property type="protein sequence ID" value="KAI5417913.1"/>
    <property type="gene ID" value="KIW84_042515"/>
</dbReference>
<dbReference type="EMBL" id="JAMSHJ010000004">
    <property type="protein sequence ID" value="KAI5417913.1"/>
    <property type="molecule type" value="Genomic_DNA"/>
</dbReference>
<evidence type="ECO:0000313" key="2">
    <source>
        <dbReference type="EMBL" id="KAI5417913.1"/>
    </source>
</evidence>
<gene>
    <name evidence="2" type="ORF">KIW84_042515</name>
</gene>
<dbReference type="Proteomes" id="UP001058974">
    <property type="component" value="Chromosome 4"/>
</dbReference>
<comment type="caution">
    <text evidence="2">The sequence shown here is derived from an EMBL/GenBank/DDBJ whole genome shotgun (WGS) entry which is preliminary data.</text>
</comment>
<evidence type="ECO:0000313" key="3">
    <source>
        <dbReference type="Proteomes" id="UP001058974"/>
    </source>
</evidence>
<feature type="region of interest" description="Disordered" evidence="1">
    <location>
        <begin position="120"/>
        <end position="178"/>
    </location>
</feature>
<proteinExistence type="predicted"/>
<reference evidence="2 3" key="1">
    <citation type="journal article" date="2022" name="Nat. Genet.">
        <title>Improved pea reference genome and pan-genome highlight genomic features and evolutionary characteristics.</title>
        <authorList>
            <person name="Yang T."/>
            <person name="Liu R."/>
            <person name="Luo Y."/>
            <person name="Hu S."/>
            <person name="Wang D."/>
            <person name="Wang C."/>
            <person name="Pandey M.K."/>
            <person name="Ge S."/>
            <person name="Xu Q."/>
            <person name="Li N."/>
            <person name="Li G."/>
            <person name="Huang Y."/>
            <person name="Saxena R.K."/>
            <person name="Ji Y."/>
            <person name="Li M."/>
            <person name="Yan X."/>
            <person name="He Y."/>
            <person name="Liu Y."/>
            <person name="Wang X."/>
            <person name="Xiang C."/>
            <person name="Varshney R.K."/>
            <person name="Ding H."/>
            <person name="Gao S."/>
            <person name="Zong X."/>
        </authorList>
    </citation>
    <scope>NUCLEOTIDE SEQUENCE [LARGE SCALE GENOMIC DNA]</scope>
    <source>
        <strain evidence="2 3">cv. Zhongwan 6</strain>
    </source>
</reference>
<organism evidence="2 3">
    <name type="scientific">Pisum sativum</name>
    <name type="common">Garden pea</name>
    <name type="synonym">Lathyrus oleraceus</name>
    <dbReference type="NCBI Taxonomy" id="3888"/>
    <lineage>
        <taxon>Eukaryota</taxon>
        <taxon>Viridiplantae</taxon>
        <taxon>Streptophyta</taxon>
        <taxon>Embryophyta</taxon>
        <taxon>Tracheophyta</taxon>
        <taxon>Spermatophyta</taxon>
        <taxon>Magnoliopsida</taxon>
        <taxon>eudicotyledons</taxon>
        <taxon>Gunneridae</taxon>
        <taxon>Pentapetalae</taxon>
        <taxon>rosids</taxon>
        <taxon>fabids</taxon>
        <taxon>Fabales</taxon>
        <taxon>Fabaceae</taxon>
        <taxon>Papilionoideae</taxon>
        <taxon>50 kb inversion clade</taxon>
        <taxon>NPAAA clade</taxon>
        <taxon>Hologalegina</taxon>
        <taxon>IRL clade</taxon>
        <taxon>Fabeae</taxon>
        <taxon>Lathyrus</taxon>
    </lineage>
</organism>
<keyword evidence="3" id="KW-1185">Reference proteome</keyword>
<protein>
    <submittedName>
        <fullName evidence="2">Uncharacterized protein</fullName>
    </submittedName>
</protein>
<dbReference type="AlphaFoldDB" id="A0A9D4XB46"/>
<evidence type="ECO:0000256" key="1">
    <source>
        <dbReference type="SAM" id="MobiDB-lite"/>
    </source>
</evidence>
<accession>A0A9D4XB46</accession>
<feature type="compositionally biased region" description="Low complexity" evidence="1">
    <location>
        <begin position="125"/>
        <end position="139"/>
    </location>
</feature>
<name>A0A9D4XB46_PEA</name>
<sequence>MDMNNMKGKVDQMLEARLAQSKNNFQYGVTENVGSSSGFTVITNPVYDPLSDYNPPQVNIPTQSQLMPLTNPDVERLHALEERVRAMDSPYFERMVGNALSDFAHLVTIRERIENALKSGRIQGTSSSQASETESLSNSQKEEDDETNAVITDVGYPHGAPARPYNSLSFQRSPVPTPRYPYRQPATPRAPYQQPWLFTDGILCSAQFYRMLRRAA</sequence>